<dbReference type="AlphaFoldDB" id="A0A6N7S2H3"/>
<keyword evidence="1" id="KW-1133">Transmembrane helix</keyword>
<dbReference type="RefSeq" id="WP_154237610.1">
    <property type="nucleotide sequence ID" value="NZ_AP031450.1"/>
</dbReference>
<keyword evidence="1" id="KW-0812">Transmembrane</keyword>
<proteinExistence type="predicted"/>
<feature type="transmembrane region" description="Helical" evidence="1">
    <location>
        <begin position="37"/>
        <end position="56"/>
    </location>
</feature>
<dbReference type="EMBL" id="WKPJ01000001">
    <property type="protein sequence ID" value="MSA87959.1"/>
    <property type="molecule type" value="Genomic_DNA"/>
</dbReference>
<evidence type="ECO:0000313" key="5">
    <source>
        <dbReference type="Proteomes" id="UP000480929"/>
    </source>
</evidence>
<dbReference type="Proteomes" id="UP000433575">
    <property type="component" value="Unassembled WGS sequence"/>
</dbReference>
<reference evidence="4 5" key="1">
    <citation type="journal article" date="2019" name="Nat. Med.">
        <title>A library of human gut bacterial isolates paired with longitudinal multiomics data enables mechanistic microbiome research.</title>
        <authorList>
            <person name="Poyet M."/>
            <person name="Groussin M."/>
            <person name="Gibbons S.M."/>
            <person name="Avila-Pacheco J."/>
            <person name="Jiang X."/>
            <person name="Kearney S.M."/>
            <person name="Perrotta A.R."/>
            <person name="Berdy B."/>
            <person name="Zhao S."/>
            <person name="Lieberman T.D."/>
            <person name="Swanson P.K."/>
            <person name="Smith M."/>
            <person name="Roesemann S."/>
            <person name="Alexander J.E."/>
            <person name="Rich S.A."/>
            <person name="Livny J."/>
            <person name="Vlamakis H."/>
            <person name="Clish C."/>
            <person name="Bullock K."/>
            <person name="Deik A."/>
            <person name="Scott J."/>
            <person name="Pierce K.A."/>
            <person name="Xavier R.J."/>
            <person name="Alm E.J."/>
        </authorList>
    </citation>
    <scope>NUCLEOTIDE SEQUENCE [LARGE SCALE GENOMIC DNA]</scope>
    <source>
        <strain evidence="2 4">BIOML-A4</strain>
        <strain evidence="3 5">BIOML-A5</strain>
    </source>
</reference>
<feature type="transmembrane region" description="Helical" evidence="1">
    <location>
        <begin position="12"/>
        <end position="31"/>
    </location>
</feature>
<keyword evidence="5" id="KW-1185">Reference proteome</keyword>
<dbReference type="EMBL" id="WKPI01000001">
    <property type="protein sequence ID" value="MSC31755.1"/>
    <property type="molecule type" value="Genomic_DNA"/>
</dbReference>
<keyword evidence="1" id="KW-0472">Membrane</keyword>
<dbReference type="OrthoDB" id="2229746at2"/>
<dbReference type="Proteomes" id="UP000480929">
    <property type="component" value="Unassembled WGS sequence"/>
</dbReference>
<gene>
    <name evidence="3" type="ORF">GKD88_01270</name>
    <name evidence="2" type="ORF">GKE08_01260</name>
</gene>
<dbReference type="PROSITE" id="PS51257">
    <property type="entry name" value="PROKAR_LIPOPROTEIN"/>
    <property type="match status" value="1"/>
</dbReference>
<sequence>MLAQMKHTNITLYTWTGVFWIVGGCLFLFDWNGILKTYMSCSYVIMGLLYILWALSMPRVFKKGRRLQLNTDIESNRRLKAGYTLSYTFHDEDFEVRSEQGWERINYEDCYGYLENEEYLFISPNRYMGYALEKKNCDEETLTFLKNKLKPVPTKKKTKSGWLKKPQN</sequence>
<evidence type="ECO:0000313" key="4">
    <source>
        <dbReference type="Proteomes" id="UP000433575"/>
    </source>
</evidence>
<evidence type="ECO:0000313" key="3">
    <source>
        <dbReference type="EMBL" id="MSC31755.1"/>
    </source>
</evidence>
<evidence type="ECO:0008006" key="6">
    <source>
        <dbReference type="Google" id="ProtNLM"/>
    </source>
</evidence>
<evidence type="ECO:0000256" key="1">
    <source>
        <dbReference type="SAM" id="Phobius"/>
    </source>
</evidence>
<evidence type="ECO:0000313" key="2">
    <source>
        <dbReference type="EMBL" id="MSA87959.1"/>
    </source>
</evidence>
<name>A0A6N7S2H3_9FIRM</name>
<comment type="caution">
    <text evidence="2">The sequence shown here is derived from an EMBL/GenBank/DDBJ whole genome shotgun (WGS) entry which is preliminary data.</text>
</comment>
<organism evidence="2 4">
    <name type="scientific">Holdemania massiliensis</name>
    <dbReference type="NCBI Taxonomy" id="1468449"/>
    <lineage>
        <taxon>Bacteria</taxon>
        <taxon>Bacillati</taxon>
        <taxon>Bacillota</taxon>
        <taxon>Erysipelotrichia</taxon>
        <taxon>Erysipelotrichales</taxon>
        <taxon>Erysipelotrichaceae</taxon>
        <taxon>Holdemania</taxon>
    </lineage>
</organism>
<protein>
    <recommendedName>
        <fullName evidence="6">YcxB family protein</fullName>
    </recommendedName>
</protein>
<accession>A0A6N7S2H3</accession>